<dbReference type="AlphaFoldDB" id="A0A1U7LVS6"/>
<dbReference type="STRING" id="1198029.A0A1U7LVS6"/>
<keyword evidence="8" id="KW-1185">Reference proteome</keyword>
<reference evidence="7 8" key="1">
    <citation type="submission" date="2016-04" db="EMBL/GenBank/DDBJ databases">
        <title>Evolutionary innovation and constraint leading to complex multicellularity in the Ascomycota.</title>
        <authorList>
            <person name="Cisse O."/>
            <person name="Nguyen A."/>
            <person name="Hewitt D.A."/>
            <person name="Jedd G."/>
            <person name="Stajich J.E."/>
        </authorList>
    </citation>
    <scope>NUCLEOTIDE SEQUENCE [LARGE SCALE GENOMIC DNA]</scope>
    <source>
        <strain evidence="7 8">DAH-3</strain>
    </source>
</reference>
<dbReference type="PANTHER" id="PTHR43788">
    <property type="entry name" value="DNA2/NAM7 HELICASE FAMILY MEMBER"/>
    <property type="match status" value="1"/>
</dbReference>
<dbReference type="SMART" id="SM00382">
    <property type="entry name" value="AAA"/>
    <property type="match status" value="1"/>
</dbReference>
<evidence type="ECO:0000313" key="7">
    <source>
        <dbReference type="EMBL" id="OLL26786.1"/>
    </source>
</evidence>
<dbReference type="InterPro" id="IPR014001">
    <property type="entry name" value="Helicase_ATP-bd"/>
</dbReference>
<dbReference type="Pfam" id="PF13087">
    <property type="entry name" value="AAA_12"/>
    <property type="match status" value="1"/>
</dbReference>
<keyword evidence="3" id="KW-0347">Helicase</keyword>
<keyword evidence="2" id="KW-0378">Hydrolase</keyword>
<feature type="domain" description="AAA+ ATPase" evidence="5">
    <location>
        <begin position="397"/>
        <end position="578"/>
    </location>
</feature>
<name>A0A1U7LVS6_NEOID</name>
<dbReference type="EMBL" id="LXFE01000147">
    <property type="protein sequence ID" value="OLL26786.1"/>
    <property type="molecule type" value="Genomic_DNA"/>
</dbReference>
<accession>A0A1U7LVS6</accession>
<dbReference type="GO" id="GO:0016787">
    <property type="term" value="F:hydrolase activity"/>
    <property type="evidence" value="ECO:0007669"/>
    <property type="project" value="UniProtKB-KW"/>
</dbReference>
<dbReference type="InterPro" id="IPR050534">
    <property type="entry name" value="Coronavir_polyprotein_1ab"/>
</dbReference>
<dbReference type="SUPFAM" id="SSF52540">
    <property type="entry name" value="P-loop containing nucleoside triphosphate hydrolases"/>
    <property type="match status" value="1"/>
</dbReference>
<keyword evidence="1" id="KW-0547">Nucleotide-binding</keyword>
<dbReference type="CDD" id="cd18808">
    <property type="entry name" value="SF1_C_Upf1"/>
    <property type="match status" value="1"/>
</dbReference>
<dbReference type="Pfam" id="PF13604">
    <property type="entry name" value="AAA_30"/>
    <property type="match status" value="1"/>
</dbReference>
<dbReference type="SMART" id="SM00487">
    <property type="entry name" value="DEXDc"/>
    <property type="match status" value="1"/>
</dbReference>
<dbReference type="InterPro" id="IPR041679">
    <property type="entry name" value="DNA2/NAM7-like_C"/>
</dbReference>
<dbReference type="OrthoDB" id="2423195at2759"/>
<evidence type="ECO:0000256" key="3">
    <source>
        <dbReference type="ARBA" id="ARBA00022806"/>
    </source>
</evidence>
<dbReference type="InterPro" id="IPR047187">
    <property type="entry name" value="SF1_C_Upf1"/>
</dbReference>
<dbReference type="PANTHER" id="PTHR43788:SF8">
    <property type="entry name" value="DNA-BINDING PROTEIN SMUBP-2"/>
    <property type="match status" value="1"/>
</dbReference>
<comment type="caution">
    <text evidence="7">The sequence shown here is derived from an EMBL/GenBank/DDBJ whole genome shotgun (WGS) entry which is preliminary data.</text>
</comment>
<protein>
    <submittedName>
        <fullName evidence="7">Regulator of nonsense transcripts 1</fullName>
    </submittedName>
</protein>
<proteinExistence type="predicted"/>
<evidence type="ECO:0000256" key="2">
    <source>
        <dbReference type="ARBA" id="ARBA00022801"/>
    </source>
</evidence>
<organism evidence="7 8">
    <name type="scientific">Neolecta irregularis (strain DAH-3)</name>
    <dbReference type="NCBI Taxonomy" id="1198029"/>
    <lineage>
        <taxon>Eukaryota</taxon>
        <taxon>Fungi</taxon>
        <taxon>Dikarya</taxon>
        <taxon>Ascomycota</taxon>
        <taxon>Taphrinomycotina</taxon>
        <taxon>Neolectales</taxon>
        <taxon>Neolectaceae</taxon>
        <taxon>Neolecta</taxon>
    </lineage>
</organism>
<gene>
    <name evidence="7" type="ORF">NEOLI_003340</name>
</gene>
<dbReference type="Gene3D" id="3.40.50.300">
    <property type="entry name" value="P-loop containing nucleotide triphosphate hydrolases"/>
    <property type="match status" value="2"/>
</dbReference>
<dbReference type="CDD" id="cd17934">
    <property type="entry name" value="DEXXQc_Upf1-like"/>
    <property type="match status" value="1"/>
</dbReference>
<feature type="domain" description="Helicase ATP-binding" evidence="6">
    <location>
        <begin position="378"/>
        <end position="596"/>
    </location>
</feature>
<evidence type="ECO:0000256" key="1">
    <source>
        <dbReference type="ARBA" id="ARBA00022741"/>
    </source>
</evidence>
<dbReference type="InterPro" id="IPR003593">
    <property type="entry name" value="AAA+_ATPase"/>
</dbReference>
<evidence type="ECO:0000259" key="6">
    <source>
        <dbReference type="SMART" id="SM00487"/>
    </source>
</evidence>
<evidence type="ECO:0000259" key="5">
    <source>
        <dbReference type="SMART" id="SM00382"/>
    </source>
</evidence>
<evidence type="ECO:0000256" key="4">
    <source>
        <dbReference type="ARBA" id="ARBA00022840"/>
    </source>
</evidence>
<dbReference type="GO" id="GO:0005524">
    <property type="term" value="F:ATP binding"/>
    <property type="evidence" value="ECO:0007669"/>
    <property type="project" value="UniProtKB-KW"/>
</dbReference>
<keyword evidence="4" id="KW-0067">ATP-binding</keyword>
<dbReference type="GO" id="GO:0043139">
    <property type="term" value="F:5'-3' DNA helicase activity"/>
    <property type="evidence" value="ECO:0007669"/>
    <property type="project" value="TreeGrafter"/>
</dbReference>
<dbReference type="Proteomes" id="UP000186594">
    <property type="component" value="Unassembled WGS sequence"/>
</dbReference>
<sequence>MLLPLPSIPGFEVYKVLDVHEVMESSLHEDDLNWILHRDISAQALVGFAASYNREAEIINLTFSTESRCLAVTLDQDDSANSLLSQRLLNNRHVLKTGYGIWEDAIAMLECGYHIMSAFEFSCHVRKQYKARDPALDISLKQLFKVALSKTEKAMFAKHDSIPILDAWRTFICTTKVIKKESIKCTFNIDDVPEQDLKLLRDFVYIFRRIKATGKTSYEADFISSGVTENGLLIVENARYSSRARYGAIVRVETESGESVIGQVVNQERKTSYILPCPKGRLQAVKVFSDNSLTPDEICTLFRNVVLKSENLSESSFIRHLFFGGTDGSSTDSSSLPSLRNLSLKEPQLPKRLDRSQTKATRLIVGPPSLRNLSEPQLPKRLNRSQTEAARLIVRNEQDVTFVHGPPGTGKTTVIVAAATAWSAKNPKGLIYIVAQSNTAVKNIAEAFLKYSQTDFRIVVSNEFYEGWHEDLFLNVKDKVITTKKLKPGKNIQDFNTKNGPRILLCTISMASSRKLEKVSSIFAPDLIIVDEASQIYTGQFVVMLYQFQKSLNQIVFFGDPMQLSPYGSDIIDGIKSVFDIPKFMDTEVLLDVQYRMPVPLGDFISQYVYDSKLISVHPRKSIESCLRFVHVSGCEEKLGTSRKNIAEAIVVADIVEKYYKSSNFAVIAGYDAQRSTIALELKARGIPEHFAYNIDTYQGHENDVIIVSVTRTMSPGFMNHIQRLNVMLTRAKKVLIVVGNESFLSSEKMQATLLGKYMNHFDYEDGFVINGDEIYEGSARFPVA</sequence>
<evidence type="ECO:0000313" key="8">
    <source>
        <dbReference type="Proteomes" id="UP000186594"/>
    </source>
</evidence>
<dbReference type="InterPro" id="IPR027417">
    <property type="entry name" value="P-loop_NTPase"/>
</dbReference>